<feature type="coiled-coil region" evidence="1">
    <location>
        <begin position="631"/>
        <end position="665"/>
    </location>
</feature>
<evidence type="ECO:0000256" key="1">
    <source>
        <dbReference type="SAM" id="Coils"/>
    </source>
</evidence>
<sequence length="1130" mass="128761">MTTRSAAHSGPPSRAGFRLARFEVLNWGTFHGRIWRIEPGGENALLTGDIGSGKSTLVDAMTTLLVPPRKITYNRAAGAEARERSLYSYVRGEYRTVSNEHTGSAQAQALRDENCYSVILAVFADAAANREVTLALVLWTRPGERTPERFYVVAAGALSIADDFTEFGADLAVLKKRLRADERVKRPFESFEEYATQLRRELGIPHAQALELFYQTVSMKSVGNLTEFVRHHMLEPDDTDDRIRALIGNFENLSRAHDAVVRARSQIEMLEPLVADGDKLQAVESEVTSKRRAREVLAAWFAGHRIVLLGAYLENLSFERDKTEQRLAACKARVDALARDRADLQVAIARQGGDRLTELEREIRLRQTERDRQRADDEYYRRTCAQLELRPGHTLETFLGTTRAAEQRRGQIEAQRQSLDRAAVDKGVEFVTASERDKQLTEETRSLEGRANNLPITSIRIRDSLAAALGVDAEELPFVGEHLQVRDTSRDWEGAIERLLHGFALSLLVPESLHAQVSHYVDRTHLQGRLVYLRIRASSVRPSARSISTQSVVRKIEIKPDSAFHEFLARELAESFDYACCESLEEFNRLPRALRASGQIKSNERRHEKDDRHGIGDRTRYVLGWDNQAKLELLRAERAQVRRRLVAINEERSRIKAQREEQDRKLRVAEALRELTDFARIDWRGTASLIARLEDEKRSLETSDDLLRTLRERRDALDEEYRRADDERGEADRKLGGIADRMDDARAEREAALAERATIAQEEFVANDALLAQWCAQVLGEQPLELRLLPTQQKALREALQARIDAEERTASRLREKIVEQMQRYKAAYPAETTEMDASTAALTEYRRQLASLREDDLPRFRARFKELLNKETINGMAAFQAHLQRRRDDIERRIRTINVSLTSIEYDRIHGTYIELVSLPAPDVDVRNFQTDLRECISGGGDQAELYSEQKFLQVKALVERLNGREGQADLDARWRAKVADVRNWFEFGAKERWRADDAEREFYRDSSGKSGGQKEKLAYTILAAALAYQFGLADSEARQRHFRFVVIDEAFGRGSDDSTRYGLELFAGLDLQLLIVTPLQKIAVIEDYIAAVHFVHNEGGSNSQVQTLTIEQYRERKEQFSSQAASVG</sequence>
<dbReference type="GO" id="GO:0005524">
    <property type="term" value="F:ATP binding"/>
    <property type="evidence" value="ECO:0007669"/>
    <property type="project" value="UniProtKB-KW"/>
</dbReference>
<proteinExistence type="predicted"/>
<dbReference type="SUPFAM" id="SSF52540">
    <property type="entry name" value="P-loop containing nucleoside triphosphate hydrolases"/>
    <property type="match status" value="2"/>
</dbReference>
<evidence type="ECO:0000313" key="3">
    <source>
        <dbReference type="Proteomes" id="UP001595904"/>
    </source>
</evidence>
<dbReference type="InterPro" id="IPR027417">
    <property type="entry name" value="P-loop_NTPase"/>
</dbReference>
<gene>
    <name evidence="2" type="ORF">ACFPN2_28305</name>
</gene>
<keyword evidence="3" id="KW-1185">Reference proteome</keyword>
<protein>
    <submittedName>
        <fullName evidence="2">ATP-binding protein</fullName>
    </submittedName>
</protein>
<dbReference type="EMBL" id="JBHSDU010000015">
    <property type="protein sequence ID" value="MFC4313019.1"/>
    <property type="molecule type" value="Genomic_DNA"/>
</dbReference>
<feature type="coiled-coil region" evidence="1">
    <location>
        <begin position="693"/>
        <end position="762"/>
    </location>
</feature>
<keyword evidence="2" id="KW-0067">ATP-binding</keyword>
<accession>A0ABV8T2R6</accession>
<dbReference type="Proteomes" id="UP001595904">
    <property type="component" value="Unassembled WGS sequence"/>
</dbReference>
<name>A0ABV8T2R6_9GAMM</name>
<dbReference type="RefSeq" id="WP_380602978.1">
    <property type="nucleotide sequence ID" value="NZ_JBHSDU010000015.1"/>
</dbReference>
<dbReference type="Pfam" id="PF13558">
    <property type="entry name" value="SbcC_Walker_B"/>
    <property type="match status" value="1"/>
</dbReference>
<feature type="coiled-coil region" evidence="1">
    <location>
        <begin position="797"/>
        <end position="856"/>
    </location>
</feature>
<dbReference type="Pfam" id="PF13555">
    <property type="entry name" value="AAA_29"/>
    <property type="match status" value="1"/>
</dbReference>
<comment type="caution">
    <text evidence="2">The sequence shown here is derived from an EMBL/GenBank/DDBJ whole genome shotgun (WGS) entry which is preliminary data.</text>
</comment>
<evidence type="ECO:0000313" key="2">
    <source>
        <dbReference type="EMBL" id="MFC4313019.1"/>
    </source>
</evidence>
<organism evidence="2 3">
    <name type="scientific">Steroidobacter flavus</name>
    <dbReference type="NCBI Taxonomy" id="1842136"/>
    <lineage>
        <taxon>Bacteria</taxon>
        <taxon>Pseudomonadati</taxon>
        <taxon>Pseudomonadota</taxon>
        <taxon>Gammaproteobacteria</taxon>
        <taxon>Steroidobacterales</taxon>
        <taxon>Steroidobacteraceae</taxon>
        <taxon>Steroidobacter</taxon>
    </lineage>
</organism>
<keyword evidence="1" id="KW-0175">Coiled coil</keyword>
<keyword evidence="2" id="KW-0547">Nucleotide-binding</keyword>
<reference evidence="3" key="1">
    <citation type="journal article" date="2019" name="Int. J. Syst. Evol. Microbiol.">
        <title>The Global Catalogue of Microorganisms (GCM) 10K type strain sequencing project: providing services to taxonomists for standard genome sequencing and annotation.</title>
        <authorList>
            <consortium name="The Broad Institute Genomics Platform"/>
            <consortium name="The Broad Institute Genome Sequencing Center for Infectious Disease"/>
            <person name="Wu L."/>
            <person name="Ma J."/>
        </authorList>
    </citation>
    <scope>NUCLEOTIDE SEQUENCE [LARGE SCALE GENOMIC DNA]</scope>
    <source>
        <strain evidence="3">CGMCC 1.10759</strain>
    </source>
</reference>
<feature type="coiled-coil region" evidence="1">
    <location>
        <begin position="313"/>
        <end position="376"/>
    </location>
</feature>